<dbReference type="PIRSF" id="PIRSF000180">
    <property type="entry name" value="FrdC"/>
    <property type="match status" value="1"/>
</dbReference>
<dbReference type="EMBL" id="CAADJA010000002">
    <property type="protein sequence ID" value="VFS46693.1"/>
    <property type="molecule type" value="Genomic_DNA"/>
</dbReference>
<reference evidence="10" key="1">
    <citation type="submission" date="2017-09" db="EMBL/GenBank/DDBJ databases">
        <title>FDA dAtabase for Regulatory Grade micrObial Sequences (FDA-ARGOS): Supporting development and validation of Infectious Disease Dx tests.</title>
        <authorList>
            <person name="Minogue T."/>
            <person name="Wolcott M."/>
            <person name="Wasieloski L."/>
            <person name="Aguilar W."/>
            <person name="Moore D."/>
            <person name="Tallon L."/>
            <person name="Sadzewicz L."/>
            <person name="Ott S."/>
            <person name="Zhao X."/>
            <person name="Nagaraj S."/>
            <person name="Vavikolanu K."/>
            <person name="Aluvathingal J."/>
            <person name="Nadendla S."/>
            <person name="Sichtig H."/>
        </authorList>
    </citation>
    <scope>NUCLEOTIDE SEQUENCE [LARGE SCALE GENOMIC DNA]</scope>
    <source>
        <strain evidence="10">FDAARGOS_387</strain>
    </source>
</reference>
<accession>A0A2C6DI60</accession>
<dbReference type="Pfam" id="PF02300">
    <property type="entry name" value="Fumarate_red_C"/>
    <property type="match status" value="1"/>
</dbReference>
<keyword evidence="4 5" id="KW-0472">Membrane</keyword>
<dbReference type="RefSeq" id="WP_029094288.1">
    <property type="nucleotide sequence ID" value="NZ_CAADJA010000002.1"/>
</dbReference>
<dbReference type="EMBL" id="CAADJA010000002">
    <property type="protein sequence ID" value="VFS47001.1"/>
    <property type="molecule type" value="Genomic_DNA"/>
</dbReference>
<evidence type="ECO:0000256" key="5">
    <source>
        <dbReference type="HAMAP-Rule" id="MF_00708"/>
    </source>
</evidence>
<evidence type="ECO:0000313" key="8">
    <source>
        <dbReference type="EMBL" id="VFS46693.1"/>
    </source>
</evidence>
<sequence>MMTKRKPYVREVKADWWKNLGFYKFYMFRESTAVPAVWFSIVLIIGLFALKGGAESWGSFVGFLQNPIVMVINIITLIMSVVHTKTWFDLTPKAANVVVGDNKLGPKPIVTGFWVVTIVVSLVILAIALI</sequence>
<evidence type="ECO:0000256" key="3">
    <source>
        <dbReference type="ARBA" id="ARBA00022989"/>
    </source>
</evidence>
<comment type="function">
    <text evidence="5">Two distinct, membrane-bound, FAD-containing enzymes are responsible for the catalysis of fumarate and succinate interconversion; fumarate reductase is used in anaerobic growth, and succinate dehydrogenase is used in aerobic growth. Anchors the catalytic components of the fumarate reductase complex to the cell inner membrane, binds quinones.</text>
</comment>
<evidence type="ECO:0000313" key="10">
    <source>
        <dbReference type="Proteomes" id="UP000224974"/>
    </source>
</evidence>
<dbReference type="CDD" id="cd00546">
    <property type="entry name" value="QFR_TypeD_subunitC"/>
    <property type="match status" value="1"/>
</dbReference>
<reference evidence="8 11" key="3">
    <citation type="submission" date="2019-03" db="EMBL/GenBank/DDBJ databases">
        <authorList>
            <consortium name="Pathogen Informatics"/>
        </authorList>
    </citation>
    <scope>NUCLEOTIDE SEQUENCE [LARGE SCALE GENOMIC DNA]</scope>
    <source>
        <strain evidence="8 11">NCTC12282</strain>
    </source>
</reference>
<dbReference type="GO" id="GO:0045283">
    <property type="term" value="C:fumarate reductase complex"/>
    <property type="evidence" value="ECO:0007669"/>
    <property type="project" value="UniProtKB-UniRule"/>
</dbReference>
<gene>
    <name evidence="8" type="primary">frdC_1</name>
    <name evidence="5" type="synonym">frdC</name>
    <name evidence="9" type="synonym">frdC_2</name>
    <name evidence="6" type="ORF">CRN84_04705</name>
    <name evidence="7" type="ORF">CRN84_05955</name>
    <name evidence="8" type="ORF">NCTC12282_01611</name>
    <name evidence="9" type="ORF">NCTC12282_01932</name>
</gene>
<organism evidence="7 10">
    <name type="scientific">Budvicia aquatica</name>
    <dbReference type="NCBI Taxonomy" id="82979"/>
    <lineage>
        <taxon>Bacteria</taxon>
        <taxon>Pseudomonadati</taxon>
        <taxon>Pseudomonadota</taxon>
        <taxon>Gammaproteobacteria</taxon>
        <taxon>Enterobacterales</taxon>
        <taxon>Budviciaceae</taxon>
        <taxon>Budvicia</taxon>
    </lineage>
</organism>
<protein>
    <recommendedName>
        <fullName evidence="5">Fumarate reductase subunit C</fullName>
    </recommendedName>
    <alternativeName>
        <fullName evidence="5">Fumarate reductase 15 kDa hydrophobic protein</fullName>
    </alternativeName>
    <alternativeName>
        <fullName evidence="5">Quinol-fumarate reductase subunit C</fullName>
        <shortName evidence="5">QFR subunit C</shortName>
    </alternativeName>
</protein>
<feature type="transmembrane region" description="Helical" evidence="5">
    <location>
        <begin position="57"/>
        <end position="82"/>
    </location>
</feature>
<keyword evidence="3 5" id="KW-1133">Transmembrane helix</keyword>
<reference evidence="7" key="2">
    <citation type="submission" date="2017-09" db="EMBL/GenBank/DDBJ databases">
        <title>FDA dAtabase for Regulatory Grade micrObial Sequences (FDA-ARGOS): Supporting development and validation of Infectious Disease Dx tests.</title>
        <authorList>
            <person name="Minogue T."/>
            <person name="Wolcott M."/>
            <person name="Wasieloski L."/>
            <person name="Aguilar W."/>
            <person name="Moore D."/>
            <person name="Tallon L.J."/>
            <person name="Sadzewicz L."/>
            <person name="Ott S."/>
            <person name="Zhao X."/>
            <person name="Nagaraj S."/>
            <person name="Vavikolanu K."/>
            <person name="Aluvathingal J."/>
            <person name="Nadendla S."/>
            <person name="Sichtig H."/>
        </authorList>
    </citation>
    <scope>NUCLEOTIDE SEQUENCE</scope>
    <source>
        <strain evidence="7">FDAARGOS_387</strain>
    </source>
</reference>
<evidence type="ECO:0000313" key="11">
    <source>
        <dbReference type="Proteomes" id="UP000373449"/>
    </source>
</evidence>
<comment type="subcellular location">
    <subcellularLocation>
        <location evidence="5">Cell membrane</location>
        <topology evidence="5">Multi-pass membrane protein</topology>
    </subcellularLocation>
</comment>
<keyword evidence="10" id="KW-1185">Reference proteome</keyword>
<dbReference type="STRING" id="1111728.GCA_000427805_01177"/>
<evidence type="ECO:0000256" key="1">
    <source>
        <dbReference type="ARBA" id="ARBA00022475"/>
    </source>
</evidence>
<feature type="transmembrane region" description="Helical" evidence="5">
    <location>
        <begin position="32"/>
        <end position="50"/>
    </location>
</feature>
<keyword evidence="2 5" id="KW-0812">Transmembrane</keyword>
<dbReference type="EMBL" id="PDDX01000001">
    <property type="protein sequence ID" value="PHI28670.1"/>
    <property type="molecule type" value="Genomic_DNA"/>
</dbReference>
<proteinExistence type="inferred from homology"/>
<dbReference type="Proteomes" id="UP000224974">
    <property type="component" value="Unassembled WGS sequence"/>
</dbReference>
<evidence type="ECO:0000313" key="9">
    <source>
        <dbReference type="EMBL" id="VFS47001.1"/>
    </source>
</evidence>
<dbReference type="InterPro" id="IPR034804">
    <property type="entry name" value="SQR/QFR_C/D"/>
</dbReference>
<dbReference type="Gene3D" id="1.20.1300.10">
    <property type="entry name" value="Fumarate reductase/succinate dehydrogenase, transmembrane subunit"/>
    <property type="match status" value="1"/>
</dbReference>
<evidence type="ECO:0000313" key="7">
    <source>
        <dbReference type="EMBL" id="PHI28887.1"/>
    </source>
</evidence>
<dbReference type="SUPFAM" id="SSF81343">
    <property type="entry name" value="Fumarate reductase respiratory complex transmembrane subunits"/>
    <property type="match status" value="1"/>
</dbReference>
<comment type="similarity">
    <text evidence="5">Belongs to the FrdC family.</text>
</comment>
<dbReference type="OrthoDB" id="8909678at2"/>
<evidence type="ECO:0000256" key="2">
    <source>
        <dbReference type="ARBA" id="ARBA00022692"/>
    </source>
</evidence>
<dbReference type="GO" id="GO:0000104">
    <property type="term" value="F:succinate dehydrogenase activity"/>
    <property type="evidence" value="ECO:0007669"/>
    <property type="project" value="UniProtKB-UniRule"/>
</dbReference>
<dbReference type="Proteomes" id="UP000373449">
    <property type="component" value="Unassembled WGS sequence"/>
</dbReference>
<dbReference type="InterPro" id="IPR003510">
    <property type="entry name" value="Fumarate_red_C"/>
</dbReference>
<keyword evidence="1 5" id="KW-1003">Cell membrane</keyword>
<name>A0A2C6DI60_9GAMM</name>
<evidence type="ECO:0000313" key="6">
    <source>
        <dbReference type="EMBL" id="PHI28670.1"/>
    </source>
</evidence>
<evidence type="ECO:0000256" key="4">
    <source>
        <dbReference type="ARBA" id="ARBA00023136"/>
    </source>
</evidence>
<dbReference type="EMBL" id="PDDX01000001">
    <property type="protein sequence ID" value="PHI28887.1"/>
    <property type="molecule type" value="Genomic_DNA"/>
</dbReference>
<comment type="subunit">
    <text evidence="5">Part of an enzyme complex containing four subunits: a flavoprotein (FrdA), an iron-sulfur protein (FrdB), and two hydrophobic anchor proteins (FrdC and FrdD).</text>
</comment>
<dbReference type="HAMAP" id="MF_00708">
    <property type="entry name" value="Fumarate_red_C"/>
    <property type="match status" value="1"/>
</dbReference>
<dbReference type="NCBIfam" id="NF003445">
    <property type="entry name" value="PRK04987.1"/>
    <property type="match status" value="1"/>
</dbReference>
<feature type="transmembrane region" description="Helical" evidence="5">
    <location>
        <begin position="109"/>
        <end position="129"/>
    </location>
</feature>
<dbReference type="AlphaFoldDB" id="A0A2C6DI60"/>
<dbReference type="GO" id="GO:0005886">
    <property type="term" value="C:plasma membrane"/>
    <property type="evidence" value="ECO:0007669"/>
    <property type="project" value="UniProtKB-SubCell"/>
</dbReference>